<keyword evidence="4" id="KW-1185">Reference proteome</keyword>
<proteinExistence type="predicted"/>
<organism evidence="3 4">
    <name type="scientific">Catenuloplanes indicus</name>
    <dbReference type="NCBI Taxonomy" id="137267"/>
    <lineage>
        <taxon>Bacteria</taxon>
        <taxon>Bacillati</taxon>
        <taxon>Actinomycetota</taxon>
        <taxon>Actinomycetes</taxon>
        <taxon>Micromonosporales</taxon>
        <taxon>Micromonosporaceae</taxon>
        <taxon>Catenuloplanes</taxon>
    </lineage>
</organism>
<evidence type="ECO:0000313" key="4">
    <source>
        <dbReference type="Proteomes" id="UP001240236"/>
    </source>
</evidence>
<name>A0AAE4AZG5_9ACTN</name>
<keyword evidence="2" id="KW-0732">Signal</keyword>
<gene>
    <name evidence="3" type="ORF">J2S42_005774</name>
</gene>
<evidence type="ECO:0000313" key="3">
    <source>
        <dbReference type="EMBL" id="MDQ0369105.1"/>
    </source>
</evidence>
<comment type="caution">
    <text evidence="3">The sequence shown here is derived from an EMBL/GenBank/DDBJ whole genome shotgun (WGS) entry which is preliminary data.</text>
</comment>
<dbReference type="AlphaFoldDB" id="A0AAE4AZG5"/>
<dbReference type="EMBL" id="JAUSUZ010000001">
    <property type="protein sequence ID" value="MDQ0369105.1"/>
    <property type="molecule type" value="Genomic_DNA"/>
</dbReference>
<evidence type="ECO:0000256" key="2">
    <source>
        <dbReference type="SAM" id="SignalP"/>
    </source>
</evidence>
<sequence>MGHLRTVVPVLLLAGLLAACGEDPSPSGTGDDHGKRLAYAKCMRDNGVDMPDPEPPNALGVAPAERAVPGEDAQAARVANEKCRHLLPNGGVPEPMSAEQRAAALEFARCMREHGVEDFPDPGADGQPGRFDPPVPDDPDYPAANRELTEASEACSGAGDSVPAAPMAPTR</sequence>
<feature type="chain" id="PRO_5042124548" description="Secreted protein" evidence="2">
    <location>
        <begin position="22"/>
        <end position="171"/>
    </location>
</feature>
<dbReference type="PROSITE" id="PS51257">
    <property type="entry name" value="PROKAR_LIPOPROTEIN"/>
    <property type="match status" value="1"/>
</dbReference>
<protein>
    <recommendedName>
        <fullName evidence="5">Secreted protein</fullName>
    </recommendedName>
</protein>
<evidence type="ECO:0008006" key="5">
    <source>
        <dbReference type="Google" id="ProtNLM"/>
    </source>
</evidence>
<feature type="signal peptide" evidence="2">
    <location>
        <begin position="1"/>
        <end position="21"/>
    </location>
</feature>
<reference evidence="3 4" key="1">
    <citation type="submission" date="2023-07" db="EMBL/GenBank/DDBJ databases">
        <title>Sequencing the genomes of 1000 actinobacteria strains.</title>
        <authorList>
            <person name="Klenk H.-P."/>
        </authorList>
    </citation>
    <scope>NUCLEOTIDE SEQUENCE [LARGE SCALE GENOMIC DNA]</scope>
    <source>
        <strain evidence="3 4">DSM 44709</strain>
    </source>
</reference>
<accession>A0AAE4AZG5</accession>
<evidence type="ECO:0000256" key="1">
    <source>
        <dbReference type="SAM" id="MobiDB-lite"/>
    </source>
</evidence>
<feature type="region of interest" description="Disordered" evidence="1">
    <location>
        <begin position="115"/>
        <end position="171"/>
    </location>
</feature>
<dbReference type="Proteomes" id="UP001240236">
    <property type="component" value="Unassembled WGS sequence"/>
</dbReference>
<dbReference type="RefSeq" id="WP_307244093.1">
    <property type="nucleotide sequence ID" value="NZ_JAUSUZ010000001.1"/>
</dbReference>